<feature type="compositionally biased region" description="Low complexity" evidence="5">
    <location>
        <begin position="406"/>
        <end position="418"/>
    </location>
</feature>
<protein>
    <recommendedName>
        <fullName evidence="6">HTH La-type RNA-binding domain-containing protein</fullName>
    </recommendedName>
</protein>
<keyword evidence="2 4" id="KW-0694">RNA-binding</keyword>
<dbReference type="PROSITE" id="PS50961">
    <property type="entry name" value="HTH_LA"/>
    <property type="match status" value="1"/>
</dbReference>
<dbReference type="InterPro" id="IPR036388">
    <property type="entry name" value="WH-like_DNA-bd_sf"/>
</dbReference>
<dbReference type="InterPro" id="IPR045180">
    <property type="entry name" value="La_dom_prot"/>
</dbReference>
<feature type="compositionally biased region" description="Basic residues" evidence="5">
    <location>
        <begin position="379"/>
        <end position="392"/>
    </location>
</feature>
<dbReference type="InterPro" id="IPR002344">
    <property type="entry name" value="Lupus_La"/>
</dbReference>
<evidence type="ECO:0000259" key="6">
    <source>
        <dbReference type="PROSITE" id="PS50961"/>
    </source>
</evidence>
<feature type="compositionally biased region" description="Basic and acidic residues" evidence="5">
    <location>
        <begin position="360"/>
        <end position="377"/>
    </location>
</feature>
<dbReference type="InterPro" id="IPR036390">
    <property type="entry name" value="WH_DNA-bd_sf"/>
</dbReference>
<accession>A0A7I8JCA9</accession>
<keyword evidence="8" id="KW-1185">Reference proteome</keyword>
<dbReference type="SUPFAM" id="SSF54928">
    <property type="entry name" value="RNA-binding domain, RBD"/>
    <property type="match status" value="1"/>
</dbReference>
<evidence type="ECO:0000256" key="3">
    <source>
        <dbReference type="ARBA" id="ARBA00023242"/>
    </source>
</evidence>
<evidence type="ECO:0000256" key="2">
    <source>
        <dbReference type="ARBA" id="ARBA00022884"/>
    </source>
</evidence>
<evidence type="ECO:0000256" key="1">
    <source>
        <dbReference type="ARBA" id="ARBA00004123"/>
    </source>
</evidence>
<feature type="region of interest" description="Disordered" evidence="5">
    <location>
        <begin position="321"/>
        <end position="445"/>
    </location>
</feature>
<dbReference type="PRINTS" id="PR00302">
    <property type="entry name" value="LUPUSLA"/>
</dbReference>
<dbReference type="EMBL" id="LR743598">
    <property type="protein sequence ID" value="CAA2628511.1"/>
    <property type="molecule type" value="Genomic_DNA"/>
</dbReference>
<dbReference type="InterPro" id="IPR012677">
    <property type="entry name" value="Nucleotide-bd_a/b_plait_sf"/>
</dbReference>
<evidence type="ECO:0000313" key="8">
    <source>
        <dbReference type="Proteomes" id="UP001189122"/>
    </source>
</evidence>
<dbReference type="InterPro" id="IPR035979">
    <property type="entry name" value="RBD_domain_sf"/>
</dbReference>
<dbReference type="Gene3D" id="3.30.70.330">
    <property type="match status" value="1"/>
</dbReference>
<dbReference type="GO" id="GO:0003729">
    <property type="term" value="F:mRNA binding"/>
    <property type="evidence" value="ECO:0007669"/>
    <property type="project" value="TreeGrafter"/>
</dbReference>
<dbReference type="Proteomes" id="UP001189122">
    <property type="component" value="Unassembled WGS sequence"/>
</dbReference>
<dbReference type="Gene3D" id="1.10.10.10">
    <property type="entry name" value="Winged helix-like DNA-binding domain superfamily/Winged helix DNA-binding domain"/>
    <property type="match status" value="1"/>
</dbReference>
<organism evidence="7">
    <name type="scientific">Spirodela intermedia</name>
    <name type="common">Intermediate duckweed</name>
    <dbReference type="NCBI Taxonomy" id="51605"/>
    <lineage>
        <taxon>Eukaryota</taxon>
        <taxon>Viridiplantae</taxon>
        <taxon>Streptophyta</taxon>
        <taxon>Embryophyta</taxon>
        <taxon>Tracheophyta</taxon>
        <taxon>Spermatophyta</taxon>
        <taxon>Magnoliopsida</taxon>
        <taxon>Liliopsida</taxon>
        <taxon>Araceae</taxon>
        <taxon>Lemnoideae</taxon>
        <taxon>Spirodela</taxon>
    </lineage>
</organism>
<name>A0A7I8JCA9_SPIIN</name>
<dbReference type="PANTHER" id="PTHR22792">
    <property type="entry name" value="LUPUS LA PROTEIN-RELATED"/>
    <property type="match status" value="1"/>
</dbReference>
<gene>
    <name evidence="7" type="ORF">SI7747_11014153</name>
</gene>
<dbReference type="GO" id="GO:1990904">
    <property type="term" value="C:ribonucleoprotein complex"/>
    <property type="evidence" value="ECO:0007669"/>
    <property type="project" value="InterPro"/>
</dbReference>
<feature type="compositionally biased region" description="Low complexity" evidence="5">
    <location>
        <begin position="21"/>
        <end position="40"/>
    </location>
</feature>
<dbReference type="SUPFAM" id="SSF46785">
    <property type="entry name" value="Winged helix' DNA-binding domain"/>
    <property type="match status" value="1"/>
</dbReference>
<comment type="subcellular location">
    <subcellularLocation>
        <location evidence="1">Nucleus</location>
    </subcellularLocation>
</comment>
<dbReference type="Pfam" id="PF05383">
    <property type="entry name" value="La"/>
    <property type="match status" value="1"/>
</dbReference>
<evidence type="ECO:0000256" key="4">
    <source>
        <dbReference type="PROSITE-ProRule" id="PRU00332"/>
    </source>
</evidence>
<sequence>MADENPEQSQADELPEGREVASSSGDQASDSAEPSLSRLVSLSRLNAQAPEFVPRTPPAGHSSGRMDPRMVQIHPAPPPLPVMRIFQPPPPPRSIIFPPYRISSSIMVVVEGGIGSRRWVEYYFSDINLATTEHLMRFINKDPEGFVPISVIAGFKKIKALVSNNAQLAGALRTSSKLVVSDDGKKVRRQQPFTDADLEELQSRIVVAENLPEDHCYQNLVRVFSVVGSVKTIRTCYPQTTNGERLQFLSLARWTCFLETRYFLHKYIGNHFFSLQLHAFVEYGTFEEAEKAVAELNDEKNWRSGLRLRLLPRCMTKYGLNRARKGGSEGEGVGEDEDTSMSNQQHHDRHFEDPSQSGEASHEHMGDDGYHERDGGGGRRGRGRGRGFRGRGGRGQPNTGGAASHLPAPAGELLPGAAKQPVGPRMPDGTRGFGMGRGRKLPPPDRITCRGRRRRFPTFGLNL</sequence>
<dbReference type="GO" id="GO:0006396">
    <property type="term" value="P:RNA processing"/>
    <property type="evidence" value="ECO:0007669"/>
    <property type="project" value="InterPro"/>
</dbReference>
<feature type="domain" description="HTH La-type RNA-binding" evidence="6">
    <location>
        <begin position="106"/>
        <end position="197"/>
    </location>
</feature>
<dbReference type="AlphaFoldDB" id="A0A7I8JCA9"/>
<keyword evidence="3" id="KW-0539">Nucleus</keyword>
<reference evidence="7 8" key="1">
    <citation type="submission" date="2019-12" db="EMBL/GenBank/DDBJ databases">
        <authorList>
            <person name="Scholz U."/>
            <person name="Mascher M."/>
            <person name="Fiebig A."/>
        </authorList>
    </citation>
    <scope>NUCLEOTIDE SEQUENCE</scope>
</reference>
<dbReference type="GO" id="GO:0005634">
    <property type="term" value="C:nucleus"/>
    <property type="evidence" value="ECO:0007669"/>
    <property type="project" value="UniProtKB-SubCell"/>
</dbReference>
<feature type="region of interest" description="Disordered" evidence="5">
    <location>
        <begin position="1"/>
        <end position="40"/>
    </location>
</feature>
<proteinExistence type="predicted"/>
<dbReference type="SMART" id="SM00715">
    <property type="entry name" value="LA"/>
    <property type="match status" value="1"/>
</dbReference>
<dbReference type="PANTHER" id="PTHR22792:SF66">
    <property type="entry name" value="LA-RELATED PROTEIN 6B"/>
    <property type="match status" value="1"/>
</dbReference>
<evidence type="ECO:0000256" key="5">
    <source>
        <dbReference type="SAM" id="MobiDB-lite"/>
    </source>
</evidence>
<dbReference type="EMBL" id="CACRZD030000011">
    <property type="protein sequence ID" value="CAA6667759.1"/>
    <property type="molecule type" value="Genomic_DNA"/>
</dbReference>
<dbReference type="InterPro" id="IPR006630">
    <property type="entry name" value="La_HTH"/>
</dbReference>
<evidence type="ECO:0000313" key="7">
    <source>
        <dbReference type="EMBL" id="CAA2628511.1"/>
    </source>
</evidence>